<dbReference type="EMBL" id="ML977188">
    <property type="protein sequence ID" value="KAF1982103.1"/>
    <property type="molecule type" value="Genomic_DNA"/>
</dbReference>
<keyword evidence="2" id="KW-1185">Reference proteome</keyword>
<sequence length="153" mass="17708">PIVRPPFPKPVRDRSPIIGVSANLTLRTCFRTGEALNAGCQAVRLNRPVLIELYAKVDSSHRNPDDSVQHFVFSDLFHDRPPYIYGTYDSWKTTDLWSYDSGRFLDCSPQGKCRLCRCVGRMKRENNEWKFVVLNIWEATWEDIEWVKGIVCG</sequence>
<dbReference type="OrthoDB" id="5397183at2759"/>
<gene>
    <name evidence="1" type="ORF">K402DRAFT_341061</name>
</gene>
<feature type="non-terminal residue" evidence="1">
    <location>
        <position position="1"/>
    </location>
</feature>
<protein>
    <submittedName>
        <fullName evidence="1">Uncharacterized protein</fullName>
    </submittedName>
</protein>
<reference evidence="1" key="1">
    <citation type="journal article" date="2020" name="Stud. Mycol.">
        <title>101 Dothideomycetes genomes: a test case for predicting lifestyles and emergence of pathogens.</title>
        <authorList>
            <person name="Haridas S."/>
            <person name="Albert R."/>
            <person name="Binder M."/>
            <person name="Bloem J."/>
            <person name="Labutti K."/>
            <person name="Salamov A."/>
            <person name="Andreopoulos B."/>
            <person name="Baker S."/>
            <person name="Barry K."/>
            <person name="Bills G."/>
            <person name="Bluhm B."/>
            <person name="Cannon C."/>
            <person name="Castanera R."/>
            <person name="Culley D."/>
            <person name="Daum C."/>
            <person name="Ezra D."/>
            <person name="Gonzalez J."/>
            <person name="Henrissat B."/>
            <person name="Kuo A."/>
            <person name="Liang C."/>
            <person name="Lipzen A."/>
            <person name="Lutzoni F."/>
            <person name="Magnuson J."/>
            <person name="Mondo S."/>
            <person name="Nolan M."/>
            <person name="Ohm R."/>
            <person name="Pangilinan J."/>
            <person name="Park H.-J."/>
            <person name="Ramirez L."/>
            <person name="Alfaro M."/>
            <person name="Sun H."/>
            <person name="Tritt A."/>
            <person name="Yoshinaga Y."/>
            <person name="Zwiers L.-H."/>
            <person name="Turgeon B."/>
            <person name="Goodwin S."/>
            <person name="Spatafora J."/>
            <person name="Crous P."/>
            <person name="Grigoriev I."/>
        </authorList>
    </citation>
    <scope>NUCLEOTIDE SEQUENCE</scope>
    <source>
        <strain evidence="1">CBS 113979</strain>
    </source>
</reference>
<dbReference type="Proteomes" id="UP000800041">
    <property type="component" value="Unassembled WGS sequence"/>
</dbReference>
<accession>A0A6G1GMB9</accession>
<name>A0A6G1GMB9_9PEZI</name>
<proteinExistence type="predicted"/>
<evidence type="ECO:0000313" key="1">
    <source>
        <dbReference type="EMBL" id="KAF1982103.1"/>
    </source>
</evidence>
<organism evidence="1 2">
    <name type="scientific">Aulographum hederae CBS 113979</name>
    <dbReference type="NCBI Taxonomy" id="1176131"/>
    <lineage>
        <taxon>Eukaryota</taxon>
        <taxon>Fungi</taxon>
        <taxon>Dikarya</taxon>
        <taxon>Ascomycota</taxon>
        <taxon>Pezizomycotina</taxon>
        <taxon>Dothideomycetes</taxon>
        <taxon>Pleosporomycetidae</taxon>
        <taxon>Aulographales</taxon>
        <taxon>Aulographaceae</taxon>
    </lineage>
</organism>
<dbReference type="AlphaFoldDB" id="A0A6G1GMB9"/>
<evidence type="ECO:0000313" key="2">
    <source>
        <dbReference type="Proteomes" id="UP000800041"/>
    </source>
</evidence>